<dbReference type="Gene3D" id="1.10.3460.10">
    <property type="entry name" value="Chlorophyll a/b binding protein domain"/>
    <property type="match status" value="1"/>
</dbReference>
<keyword evidence="3" id="KW-1185">Reference proteome</keyword>
<dbReference type="EMBL" id="JADEXQ010000107">
    <property type="protein sequence ID" value="MBE9032471.1"/>
    <property type="molecule type" value="Genomic_DNA"/>
</dbReference>
<comment type="caution">
    <text evidence="2">The sequence shown here is derived from an EMBL/GenBank/DDBJ whole genome shotgun (WGS) entry which is preliminary data.</text>
</comment>
<dbReference type="AlphaFoldDB" id="A0A928VT05"/>
<feature type="transmembrane region" description="Helical" evidence="1">
    <location>
        <begin position="44"/>
        <end position="68"/>
    </location>
</feature>
<organism evidence="2 3">
    <name type="scientific">Romeriopsis navalis LEGE 11480</name>
    <dbReference type="NCBI Taxonomy" id="2777977"/>
    <lineage>
        <taxon>Bacteria</taxon>
        <taxon>Bacillati</taxon>
        <taxon>Cyanobacteriota</taxon>
        <taxon>Cyanophyceae</taxon>
        <taxon>Leptolyngbyales</taxon>
        <taxon>Leptolyngbyaceae</taxon>
        <taxon>Romeriopsis</taxon>
        <taxon>Romeriopsis navalis</taxon>
    </lineage>
</organism>
<evidence type="ECO:0000313" key="2">
    <source>
        <dbReference type="EMBL" id="MBE9032471.1"/>
    </source>
</evidence>
<sequence length="70" mass="7810">MTARSYTIEENGTFNNFAVEPEMYVDESVQTGFTQYAEMMNGRFAMIGFVALLLTEALSGHSFISIMLGQ</sequence>
<dbReference type="SUPFAM" id="SSF103511">
    <property type="entry name" value="Chlorophyll a-b binding protein"/>
    <property type="match status" value="1"/>
</dbReference>
<keyword evidence="1" id="KW-1133">Transmembrane helix</keyword>
<reference evidence="2" key="1">
    <citation type="submission" date="2020-10" db="EMBL/GenBank/DDBJ databases">
        <authorList>
            <person name="Castelo-Branco R."/>
            <person name="Eusebio N."/>
            <person name="Adriana R."/>
            <person name="Vieira A."/>
            <person name="Brugerolle De Fraissinette N."/>
            <person name="Rezende De Castro R."/>
            <person name="Schneider M.P."/>
            <person name="Vasconcelos V."/>
            <person name="Leao P.N."/>
        </authorList>
    </citation>
    <scope>NUCLEOTIDE SEQUENCE</scope>
    <source>
        <strain evidence="2">LEGE 11480</strain>
    </source>
</reference>
<dbReference type="InterPro" id="IPR048028">
    <property type="entry name" value="Psb34-like"/>
</dbReference>
<protein>
    <submittedName>
        <fullName evidence="2">High light inducible protein</fullName>
    </submittedName>
</protein>
<dbReference type="Pfam" id="PF26394">
    <property type="entry name" value="Psb34"/>
    <property type="match status" value="1"/>
</dbReference>
<gene>
    <name evidence="2" type="ORF">IQ266_22290</name>
</gene>
<accession>A0A928VT05</accession>
<dbReference type="Proteomes" id="UP000625316">
    <property type="component" value="Unassembled WGS sequence"/>
</dbReference>
<proteinExistence type="predicted"/>
<dbReference type="RefSeq" id="WP_264327288.1">
    <property type="nucleotide sequence ID" value="NZ_JADEXQ010000107.1"/>
</dbReference>
<evidence type="ECO:0000256" key="1">
    <source>
        <dbReference type="SAM" id="Phobius"/>
    </source>
</evidence>
<evidence type="ECO:0000313" key="3">
    <source>
        <dbReference type="Proteomes" id="UP000625316"/>
    </source>
</evidence>
<keyword evidence="1" id="KW-0812">Transmembrane</keyword>
<keyword evidence="1" id="KW-0472">Membrane</keyword>
<name>A0A928VT05_9CYAN</name>